<dbReference type="Pfam" id="PF00266">
    <property type="entry name" value="Aminotran_5"/>
    <property type="match status" value="1"/>
</dbReference>
<dbReference type="PANTHER" id="PTHR11601">
    <property type="entry name" value="CYSTEINE DESULFURYLASE FAMILY MEMBER"/>
    <property type="match status" value="1"/>
</dbReference>
<feature type="domain" description="Aminotransferase class V" evidence="12">
    <location>
        <begin position="10"/>
        <end position="373"/>
    </location>
</feature>
<dbReference type="PROSITE" id="PS00595">
    <property type="entry name" value="AA_TRANSFER_CLASS_5"/>
    <property type="match status" value="1"/>
</dbReference>
<keyword evidence="8 10" id="KW-0411">Iron-sulfur</keyword>
<keyword evidence="6 10" id="KW-0663">Pyridoxal phosphate</keyword>
<comment type="subunit">
    <text evidence="10">Homodimer. Forms a heterotetramer with IscU, interacts with other sulfur acceptors.</text>
</comment>
<dbReference type="PIRSF" id="PIRSF005572">
    <property type="entry name" value="NifS"/>
    <property type="match status" value="1"/>
</dbReference>
<dbReference type="InterPro" id="IPR015424">
    <property type="entry name" value="PyrdxlP-dep_Trfase"/>
</dbReference>
<evidence type="ECO:0000313" key="13">
    <source>
        <dbReference type="EMBL" id="AJJ33951.1"/>
    </source>
</evidence>
<keyword evidence="10" id="KW-0963">Cytoplasm</keyword>
<comment type="catalytic activity">
    <reaction evidence="9 10">
        <text>(sulfur carrier)-H + L-cysteine = (sulfur carrier)-SH + L-alanine</text>
        <dbReference type="Rhea" id="RHEA:43892"/>
        <dbReference type="Rhea" id="RHEA-COMP:14737"/>
        <dbReference type="Rhea" id="RHEA-COMP:14739"/>
        <dbReference type="ChEBI" id="CHEBI:29917"/>
        <dbReference type="ChEBI" id="CHEBI:35235"/>
        <dbReference type="ChEBI" id="CHEBI:57972"/>
        <dbReference type="ChEBI" id="CHEBI:64428"/>
        <dbReference type="EC" id="2.8.1.7"/>
    </reaction>
</comment>
<dbReference type="InterPro" id="IPR015421">
    <property type="entry name" value="PyrdxlP-dep_Trfase_major"/>
</dbReference>
<evidence type="ECO:0000256" key="10">
    <source>
        <dbReference type="HAMAP-Rule" id="MF_00331"/>
    </source>
</evidence>
<dbReference type="GO" id="GO:0031071">
    <property type="term" value="F:cysteine desulfurase activity"/>
    <property type="evidence" value="ECO:0007669"/>
    <property type="project" value="UniProtKB-EC"/>
</dbReference>
<feature type="modified residue" description="N6-(pyridoxal phosphate)lysine" evidence="10">
    <location>
        <position position="211"/>
    </location>
</feature>
<accession>A0ABM5SHN9</accession>
<evidence type="ECO:0000256" key="9">
    <source>
        <dbReference type="ARBA" id="ARBA00050776"/>
    </source>
</evidence>
<gene>
    <name evidence="10 13" type="primary">iscS</name>
    <name evidence="13" type="ORF">CH54_1467</name>
</gene>
<comment type="function">
    <text evidence="10">Master enzyme that delivers sulfur to a number of partners involved in Fe-S cluster assembly, tRNA modification or cofactor biosynthesis. Catalyzes the removal of elemental sulfur atoms from cysteine to produce alanine. Functions as a sulfur delivery protein for Fe-S cluster synthesis onto IscU, an Fe-S scaffold assembly protein, as well as other S acceptor proteins.</text>
</comment>
<evidence type="ECO:0000256" key="3">
    <source>
        <dbReference type="ARBA" id="ARBA00022679"/>
    </source>
</evidence>
<dbReference type="HAMAP" id="MF_00331">
    <property type="entry name" value="Cys_desulf_IscS"/>
    <property type="match status" value="1"/>
</dbReference>
<dbReference type="NCBIfam" id="NF002806">
    <property type="entry name" value="PRK02948.1"/>
    <property type="match status" value="1"/>
</dbReference>
<feature type="binding site" description="via persulfide group" evidence="10">
    <location>
        <position position="333"/>
    </location>
    <ligand>
        <name>[2Fe-2S] cluster</name>
        <dbReference type="ChEBI" id="CHEBI:190135"/>
        <note>ligand shared with IscU</note>
    </ligand>
</feature>
<dbReference type="Gene3D" id="3.90.1150.10">
    <property type="entry name" value="Aspartate Aminotransferase, domain 1"/>
    <property type="match status" value="1"/>
</dbReference>
<dbReference type="NCBIfam" id="TIGR02006">
    <property type="entry name" value="IscS"/>
    <property type="match status" value="1"/>
</dbReference>
<dbReference type="SUPFAM" id="SSF53383">
    <property type="entry name" value="PLP-dependent transferases"/>
    <property type="match status" value="1"/>
</dbReference>
<comment type="similarity">
    <text evidence="2 10">Belongs to the class-V pyridoxal-phosphate-dependent aminotransferase family. NifS/IscS subfamily.</text>
</comment>
<feature type="active site" description="Cysteine persulfide intermediate" evidence="10">
    <location>
        <position position="333"/>
    </location>
</feature>
<organism evidence="13 14">
    <name type="scientific">Yersinia rochesterensis</name>
    <dbReference type="NCBI Taxonomy" id="1604335"/>
    <lineage>
        <taxon>Bacteria</taxon>
        <taxon>Pseudomonadati</taxon>
        <taxon>Pseudomonadota</taxon>
        <taxon>Gammaproteobacteria</taxon>
        <taxon>Enterobacterales</taxon>
        <taxon>Yersiniaceae</taxon>
        <taxon>Yersinia</taxon>
    </lineage>
</organism>
<dbReference type="InterPro" id="IPR000192">
    <property type="entry name" value="Aminotrans_V_dom"/>
</dbReference>
<dbReference type="InterPro" id="IPR015422">
    <property type="entry name" value="PyrdxlP-dep_Trfase_small"/>
</dbReference>
<dbReference type="InterPro" id="IPR010240">
    <property type="entry name" value="Cys_deSase_IscS"/>
</dbReference>
<evidence type="ECO:0000313" key="14">
    <source>
        <dbReference type="Proteomes" id="UP000031883"/>
    </source>
</evidence>
<keyword evidence="4 10" id="KW-0001">2Fe-2S</keyword>
<evidence type="ECO:0000256" key="11">
    <source>
        <dbReference type="RuleBase" id="RU004504"/>
    </source>
</evidence>
<evidence type="ECO:0000259" key="12">
    <source>
        <dbReference type="Pfam" id="PF00266"/>
    </source>
</evidence>
<reference evidence="13 14" key="1">
    <citation type="journal article" date="2015" name="Genome Announc.">
        <title>Thirty-Two Complete Genome Assemblies of Nine Yersinia Species, Including Y. pestis, Y. pseudotuberculosis, and Y. enterocolitica.</title>
        <authorList>
            <person name="Johnson S.L."/>
            <person name="Daligault H.E."/>
            <person name="Davenport K.W."/>
            <person name="Jaissle J."/>
            <person name="Frey K.G."/>
            <person name="Ladner J.T."/>
            <person name="Broomall S.M."/>
            <person name="Bishop-Lilly K.A."/>
            <person name="Bruce D.C."/>
            <person name="Coyne S.R."/>
            <person name="Gibbons H.S."/>
            <person name="Lo C.C."/>
            <person name="Munk A.C."/>
            <person name="Rosenzweig C.N."/>
            <person name="Koroleva G.I."/>
            <person name="Palacios G.F."/>
            <person name="Redden C.L."/>
            <person name="Xu Y."/>
            <person name="Minogue T.D."/>
            <person name="Chain P.S."/>
        </authorList>
    </citation>
    <scope>NUCLEOTIDE SEQUENCE [LARGE SCALE GENOMIC DNA]</scope>
    <source>
        <strain evidence="13 14">Y231</strain>
    </source>
</reference>
<feature type="binding site" evidence="10">
    <location>
        <position position="248"/>
    </location>
    <ligand>
        <name>pyridoxal 5'-phosphate</name>
        <dbReference type="ChEBI" id="CHEBI:597326"/>
    </ligand>
</feature>
<evidence type="ECO:0000256" key="5">
    <source>
        <dbReference type="ARBA" id="ARBA00022723"/>
    </source>
</evidence>
<keyword evidence="14" id="KW-1185">Reference proteome</keyword>
<evidence type="ECO:0000256" key="6">
    <source>
        <dbReference type="ARBA" id="ARBA00022898"/>
    </source>
</evidence>
<comment type="cofactor">
    <cofactor evidence="1 10 11">
        <name>pyridoxal 5'-phosphate</name>
        <dbReference type="ChEBI" id="CHEBI:597326"/>
    </cofactor>
</comment>
<feature type="binding site" evidence="10">
    <location>
        <begin position="208"/>
        <end position="210"/>
    </location>
    <ligand>
        <name>pyridoxal 5'-phosphate</name>
        <dbReference type="ChEBI" id="CHEBI:597326"/>
    </ligand>
</feature>
<dbReference type="EMBL" id="CP009997">
    <property type="protein sequence ID" value="AJJ33951.1"/>
    <property type="molecule type" value="Genomic_DNA"/>
</dbReference>
<dbReference type="InterPro" id="IPR020578">
    <property type="entry name" value="Aminotrans_V_PyrdxlP_BS"/>
</dbReference>
<protein>
    <recommendedName>
        <fullName evidence="10">Cysteine desulfurase IscS</fullName>
        <ecNumber evidence="10">2.8.1.7</ecNumber>
    </recommendedName>
</protein>
<evidence type="ECO:0000256" key="7">
    <source>
        <dbReference type="ARBA" id="ARBA00023004"/>
    </source>
</evidence>
<comment type="subcellular location">
    <subcellularLocation>
        <location evidence="10">Cytoplasm</location>
    </subcellularLocation>
</comment>
<evidence type="ECO:0000256" key="2">
    <source>
        <dbReference type="ARBA" id="ARBA00006490"/>
    </source>
</evidence>
<dbReference type="NCBIfam" id="NF010611">
    <property type="entry name" value="PRK14012.1"/>
    <property type="match status" value="1"/>
</dbReference>
<comment type="pathway">
    <text evidence="10">Cofactor biosynthesis; iron-sulfur cluster biosynthesis.</text>
</comment>
<name>A0ABM5SHN9_9GAMM</name>
<proteinExistence type="inferred from homology"/>
<feature type="binding site" evidence="10">
    <location>
        <position position="188"/>
    </location>
    <ligand>
        <name>pyridoxal 5'-phosphate</name>
        <dbReference type="ChEBI" id="CHEBI:597326"/>
    </ligand>
</feature>
<dbReference type="Gene3D" id="3.40.640.10">
    <property type="entry name" value="Type I PLP-dependent aspartate aminotransferase-like (Major domain)"/>
    <property type="match status" value="1"/>
</dbReference>
<sequence>MTESKIKTPIYLDYAATTPVDPRVAEKMMQYLTLDGIFGNPASRSHKFGWQAEEAVDIARNDIAALVGADPREIVFTSGATESDNLAIKGAANFYQKKGKHIITCKTEHKAVLDTCRQLEREGFEVTYLAPQSNGIIDLKQLEAAMREDTILVSIMHVNNEIGVVQDIAAIGEMCRSRGIIFHVDATQSVGKLPIDLSQLKVDLMSFSAHKVYGPMGIGAMFVRRKPRIRIEAQQHGGGHERGMRSGTLPVHQIAGMGEAYRIAKEEMESEAARLRSLRLRLWNGLKDIEEVYLNGDLENGAPGILNISFNYVEGESLIMALKDLAVSSGSACTSASLEPSYVLRALGMNDELAHSSIRFSLGRFTTEEEIDYAIALVRKSIGRLRDLSPLWDMFKQGVDISSIEWSHH</sequence>
<feature type="binding site" evidence="10">
    <location>
        <begin position="80"/>
        <end position="81"/>
    </location>
    <ligand>
        <name>pyridoxal 5'-phosphate</name>
        <dbReference type="ChEBI" id="CHEBI:597326"/>
    </ligand>
</feature>
<dbReference type="EC" id="2.8.1.7" evidence="10"/>
<feature type="binding site" evidence="10">
    <location>
        <position position="160"/>
    </location>
    <ligand>
        <name>pyridoxal 5'-phosphate</name>
        <dbReference type="ChEBI" id="CHEBI:597326"/>
    </ligand>
</feature>
<evidence type="ECO:0000256" key="8">
    <source>
        <dbReference type="ARBA" id="ARBA00023014"/>
    </source>
</evidence>
<evidence type="ECO:0000256" key="4">
    <source>
        <dbReference type="ARBA" id="ARBA00022714"/>
    </source>
</evidence>
<evidence type="ECO:0000256" key="1">
    <source>
        <dbReference type="ARBA" id="ARBA00001933"/>
    </source>
</evidence>
<dbReference type="InterPro" id="IPR016454">
    <property type="entry name" value="Cysteine_dSase"/>
</dbReference>
<dbReference type="PANTHER" id="PTHR11601:SF34">
    <property type="entry name" value="CYSTEINE DESULFURASE"/>
    <property type="match status" value="1"/>
</dbReference>
<keyword evidence="5 10" id="KW-0479">Metal-binding</keyword>
<keyword evidence="3 10" id="KW-0808">Transferase</keyword>
<keyword evidence="7 10" id="KW-0408">Iron</keyword>
<dbReference type="Proteomes" id="UP000031883">
    <property type="component" value="Chromosome"/>
</dbReference>